<evidence type="ECO:0000313" key="3">
    <source>
        <dbReference type="Proteomes" id="UP001162131"/>
    </source>
</evidence>
<evidence type="ECO:0000313" key="2">
    <source>
        <dbReference type="EMBL" id="CAG9313685.1"/>
    </source>
</evidence>
<protein>
    <submittedName>
        <fullName evidence="2">Uncharacterized protein</fullName>
    </submittedName>
</protein>
<evidence type="ECO:0000256" key="1">
    <source>
        <dbReference type="SAM" id="MobiDB-lite"/>
    </source>
</evidence>
<organism evidence="2 3">
    <name type="scientific">Blepharisma stoltei</name>
    <dbReference type="NCBI Taxonomy" id="1481888"/>
    <lineage>
        <taxon>Eukaryota</taxon>
        <taxon>Sar</taxon>
        <taxon>Alveolata</taxon>
        <taxon>Ciliophora</taxon>
        <taxon>Postciliodesmatophora</taxon>
        <taxon>Heterotrichea</taxon>
        <taxon>Heterotrichida</taxon>
        <taxon>Blepharismidae</taxon>
        <taxon>Blepharisma</taxon>
    </lineage>
</organism>
<dbReference type="EMBL" id="CAJZBQ010000011">
    <property type="protein sequence ID" value="CAG9313685.1"/>
    <property type="molecule type" value="Genomic_DNA"/>
</dbReference>
<gene>
    <name evidence="2" type="ORF">BSTOLATCC_MIC9490</name>
</gene>
<comment type="caution">
    <text evidence="2">The sequence shown here is derived from an EMBL/GenBank/DDBJ whole genome shotgun (WGS) entry which is preliminary data.</text>
</comment>
<accession>A0AAU9IFF3</accession>
<keyword evidence="3" id="KW-1185">Reference proteome</keyword>
<sequence length="75" mass="8309">MGCGLPSKTFKSKTMHEEEGDTSLQEHFVSSPLINKELKLSSNENGPPFNFEIKGSTYRITVAFISTPDRSNTSN</sequence>
<proteinExistence type="predicted"/>
<name>A0AAU9IFF3_9CILI</name>
<dbReference type="AlphaFoldDB" id="A0AAU9IFF3"/>
<reference evidence="2" key="1">
    <citation type="submission" date="2021-09" db="EMBL/GenBank/DDBJ databases">
        <authorList>
            <consortium name="AG Swart"/>
            <person name="Singh M."/>
            <person name="Singh A."/>
            <person name="Seah K."/>
            <person name="Emmerich C."/>
        </authorList>
    </citation>
    <scope>NUCLEOTIDE SEQUENCE</scope>
    <source>
        <strain evidence="2">ATCC30299</strain>
    </source>
</reference>
<dbReference type="Proteomes" id="UP001162131">
    <property type="component" value="Unassembled WGS sequence"/>
</dbReference>
<feature type="region of interest" description="Disordered" evidence="1">
    <location>
        <begin position="1"/>
        <end position="24"/>
    </location>
</feature>